<organism evidence="2 3">
    <name type="scientific">Tautonia sociabilis</name>
    <dbReference type="NCBI Taxonomy" id="2080755"/>
    <lineage>
        <taxon>Bacteria</taxon>
        <taxon>Pseudomonadati</taxon>
        <taxon>Planctomycetota</taxon>
        <taxon>Planctomycetia</taxon>
        <taxon>Isosphaerales</taxon>
        <taxon>Isosphaeraceae</taxon>
        <taxon>Tautonia</taxon>
    </lineage>
</organism>
<reference evidence="2 3" key="1">
    <citation type="submission" date="2018-12" db="EMBL/GenBank/DDBJ databases">
        <authorList>
            <person name="Toschakov S.V."/>
        </authorList>
    </citation>
    <scope>NUCLEOTIDE SEQUENCE [LARGE SCALE GENOMIC DNA]</scope>
    <source>
        <strain evidence="2 3">GM2012</strain>
    </source>
</reference>
<comment type="caution">
    <text evidence="2">The sequence shown here is derived from an EMBL/GenBank/DDBJ whole genome shotgun (WGS) entry which is preliminary data.</text>
</comment>
<dbReference type="PROSITE" id="PS51257">
    <property type="entry name" value="PROKAR_LIPOPROTEIN"/>
    <property type="match status" value="1"/>
</dbReference>
<evidence type="ECO:0000313" key="2">
    <source>
        <dbReference type="EMBL" id="RUL87576.1"/>
    </source>
</evidence>
<proteinExistence type="predicted"/>
<dbReference type="AlphaFoldDB" id="A0A432MKC7"/>
<feature type="region of interest" description="Disordered" evidence="1">
    <location>
        <begin position="307"/>
        <end position="355"/>
    </location>
</feature>
<accession>A0A432MKC7</accession>
<gene>
    <name evidence="2" type="ORF">TsocGM_11240</name>
</gene>
<sequence length="355" mass="38818">MQTRRSEMTEIGRSLLFPVVLAAAVGVGAGCGCGRGPDPGAAEEGPPLIAEDQELLQRLKAELSGIINEETVKYTPLQYNYSEGLLEILDQIEPYLTDQAEGEPPRFLPSLDAEEELEHFREVVRRWEETSGKALRAEIDRLKARVAARPPDQINDPAFQADFSETFDELVGLEVDEMRERSNRAIHSRAAVLLEPYRESSPEVVRRIEVLLDSPQYRLPEDDEEGAVDSPSEEGSIGRRSVGRPTAGIGSAAIIALALALLPGRVLLADKVVPDHASASRVDRTRGRSPRWRSAACSMIPAPGIAARTTSRPIGTPVCPTASRFSTGSSPHRRRGSRSPDSRSDACRPIGNRER</sequence>
<name>A0A432MKC7_9BACT</name>
<dbReference type="RefSeq" id="WP_126725464.1">
    <property type="nucleotide sequence ID" value="NZ_RYZH01000019.1"/>
</dbReference>
<evidence type="ECO:0000256" key="1">
    <source>
        <dbReference type="SAM" id="MobiDB-lite"/>
    </source>
</evidence>
<protein>
    <submittedName>
        <fullName evidence="2">Uncharacterized protein</fullName>
    </submittedName>
</protein>
<reference evidence="2 3" key="2">
    <citation type="submission" date="2019-01" db="EMBL/GenBank/DDBJ databases">
        <title>Tautonia sociabilis, a novel thermotolerant planctomycete of Isosphaeraceae family, isolated from a 4000 m deep subterranean habitat.</title>
        <authorList>
            <person name="Kovaleva O.L."/>
            <person name="Elcheninov A.G."/>
            <person name="Van Heerden E."/>
            <person name="Toshchakov S.V."/>
            <person name="Novikov A."/>
            <person name="Bonch-Osmolovskaya E.A."/>
            <person name="Kublanov I.V."/>
        </authorList>
    </citation>
    <scope>NUCLEOTIDE SEQUENCE [LARGE SCALE GENOMIC DNA]</scope>
    <source>
        <strain evidence="2 3">GM2012</strain>
    </source>
</reference>
<feature type="region of interest" description="Disordered" evidence="1">
    <location>
        <begin position="219"/>
        <end position="242"/>
    </location>
</feature>
<feature type="compositionally biased region" description="Basic and acidic residues" evidence="1">
    <location>
        <begin position="338"/>
        <end position="355"/>
    </location>
</feature>
<evidence type="ECO:0000313" key="3">
    <source>
        <dbReference type="Proteomes" id="UP000280296"/>
    </source>
</evidence>
<dbReference type="EMBL" id="RYZH01000019">
    <property type="protein sequence ID" value="RUL87576.1"/>
    <property type="molecule type" value="Genomic_DNA"/>
</dbReference>
<dbReference type="Proteomes" id="UP000280296">
    <property type="component" value="Unassembled WGS sequence"/>
</dbReference>
<keyword evidence="3" id="KW-1185">Reference proteome</keyword>